<dbReference type="InterPro" id="IPR015399">
    <property type="entry name" value="DUF1977_DnaJ-like"/>
</dbReference>
<dbReference type="PROSITE" id="PS00636">
    <property type="entry name" value="DNAJ_1"/>
    <property type="match status" value="1"/>
</dbReference>
<dbReference type="Pfam" id="PF09320">
    <property type="entry name" value="DUF1977"/>
    <property type="match status" value="1"/>
</dbReference>
<dbReference type="Proteomes" id="UP001221413">
    <property type="component" value="Unassembled WGS sequence"/>
</dbReference>
<feature type="compositionally biased region" description="Basic and acidic residues" evidence="6">
    <location>
        <begin position="301"/>
        <end position="314"/>
    </location>
</feature>
<dbReference type="GO" id="GO:0030544">
    <property type="term" value="F:Hsp70 protein binding"/>
    <property type="evidence" value="ECO:0007669"/>
    <property type="project" value="TreeGrafter"/>
</dbReference>
<keyword evidence="4" id="KW-1133">Transmembrane helix</keyword>
<accession>A0AAD6IVI5</accession>
<dbReference type="CDD" id="cd06257">
    <property type="entry name" value="DnaJ"/>
    <property type="match status" value="1"/>
</dbReference>
<dbReference type="PRINTS" id="PR00625">
    <property type="entry name" value="JDOMAIN"/>
</dbReference>
<dbReference type="InterPro" id="IPR036869">
    <property type="entry name" value="J_dom_sf"/>
</dbReference>
<evidence type="ECO:0000256" key="4">
    <source>
        <dbReference type="ARBA" id="ARBA00022989"/>
    </source>
</evidence>
<feature type="region of interest" description="Disordered" evidence="6">
    <location>
        <begin position="389"/>
        <end position="433"/>
    </location>
</feature>
<organism evidence="8 9">
    <name type="scientific">Drechslerella dactyloides</name>
    <name type="common">Nematode-trapping fungus</name>
    <name type="synonym">Arthrobotrys dactyloides</name>
    <dbReference type="NCBI Taxonomy" id="74499"/>
    <lineage>
        <taxon>Eukaryota</taxon>
        <taxon>Fungi</taxon>
        <taxon>Dikarya</taxon>
        <taxon>Ascomycota</taxon>
        <taxon>Pezizomycotina</taxon>
        <taxon>Orbiliomycetes</taxon>
        <taxon>Orbiliales</taxon>
        <taxon>Orbiliaceae</taxon>
        <taxon>Drechslerella</taxon>
    </lineage>
</organism>
<dbReference type="PROSITE" id="PS50076">
    <property type="entry name" value="DNAJ_2"/>
    <property type="match status" value="1"/>
</dbReference>
<sequence length="644" mass="69606">MMDVLGSLDGERLPQRLASIFENPALVGQPDRDGGGKVDAQVFLGALELQRVRLDLVQAAVDRREAGLHGGAVDGDSSSGPIRRAGWCWPAVLQQPPAREPLLSRTLCAGPCSFWRRRRHRGQDIAISHGYPAGSQTLFRSIETRCRLFEAGRCPRDAHAPLQVGNFAGEIRLPAPPTDHIFITPPTTTPPPSPALRRTSAIALAPVNRSRRLRRLESLLSAAPAAAAAAAPTILDSTRTQLCPCLASRPRSFPTFSSHVSYVPSPTAPLCRPLGARPASPLPTMSAKASGVDTSSQSSARNRDHQQAKQEREYTSAQKAAVDRVRKCKATAYYEILNIKIEADDGEIKKAYKKLALVMHPDKNGAPGADEAFKLIAKAFQVLSDPQKRSIYDKTGGDPESRSFGGSQAGGGGGPFAGFQGRGAGTPGRHPFADEISPEELFNMFFGGGGAFGGAGTFFDLGGGGPGIRIHRFGGPTPRRRPNPNAAEGEAEGENSIGSTIIRLLPLILIFVFSLVSSMLSGFGGVPGETVPSYNGPPIKFAAKMPYTEKRLTPTYNIPFYVNPIDIANYSPTKLNRMDRFAETQYIRGLQAECEREYDKKQERIQESQGWFFVDQKKLQEAAKIPLHSCQRLKNLGVVSPGKH</sequence>
<dbReference type="GO" id="GO:0005789">
    <property type="term" value="C:endoplasmic reticulum membrane"/>
    <property type="evidence" value="ECO:0007669"/>
    <property type="project" value="UniProtKB-SubCell"/>
</dbReference>
<dbReference type="SUPFAM" id="SSF46565">
    <property type="entry name" value="Chaperone J-domain"/>
    <property type="match status" value="1"/>
</dbReference>
<evidence type="ECO:0000313" key="8">
    <source>
        <dbReference type="EMBL" id="KAJ6257172.1"/>
    </source>
</evidence>
<feature type="region of interest" description="Disordered" evidence="6">
    <location>
        <begin position="469"/>
        <end position="493"/>
    </location>
</feature>
<feature type="compositionally biased region" description="Basic and acidic residues" evidence="6">
    <location>
        <begin position="389"/>
        <end position="401"/>
    </location>
</feature>
<dbReference type="FunFam" id="1.10.287.110:FF:000070">
    <property type="entry name" value="Endoplasmic reticulum protein, putative"/>
    <property type="match status" value="1"/>
</dbReference>
<dbReference type="AlphaFoldDB" id="A0AAD6IVI5"/>
<dbReference type="Gene3D" id="1.10.287.110">
    <property type="entry name" value="DnaJ domain"/>
    <property type="match status" value="1"/>
</dbReference>
<dbReference type="SMART" id="SM00271">
    <property type="entry name" value="DnaJ"/>
    <property type="match status" value="1"/>
</dbReference>
<comment type="subcellular location">
    <subcellularLocation>
        <location evidence="1">Endoplasmic reticulum membrane</location>
        <topology evidence="1">Single-pass membrane protein</topology>
    </subcellularLocation>
</comment>
<dbReference type="EMBL" id="JAQGDS010000011">
    <property type="protein sequence ID" value="KAJ6257172.1"/>
    <property type="molecule type" value="Genomic_DNA"/>
</dbReference>
<dbReference type="Pfam" id="PF00226">
    <property type="entry name" value="DnaJ"/>
    <property type="match status" value="1"/>
</dbReference>
<evidence type="ECO:0000259" key="7">
    <source>
        <dbReference type="PROSITE" id="PS50076"/>
    </source>
</evidence>
<evidence type="ECO:0000256" key="1">
    <source>
        <dbReference type="ARBA" id="ARBA00004389"/>
    </source>
</evidence>
<comment type="caution">
    <text evidence="8">The sequence shown here is derived from an EMBL/GenBank/DDBJ whole genome shotgun (WGS) entry which is preliminary data.</text>
</comment>
<evidence type="ECO:0000256" key="3">
    <source>
        <dbReference type="ARBA" id="ARBA00022824"/>
    </source>
</evidence>
<dbReference type="InterPro" id="IPR051100">
    <property type="entry name" value="DnaJ_subfamily_B/C"/>
</dbReference>
<dbReference type="GO" id="GO:0071218">
    <property type="term" value="P:cellular response to misfolded protein"/>
    <property type="evidence" value="ECO:0007669"/>
    <property type="project" value="TreeGrafter"/>
</dbReference>
<name>A0AAD6IVI5_DREDA</name>
<dbReference type="PANTHER" id="PTHR43908:SF3">
    <property type="entry name" value="AT29763P-RELATED"/>
    <property type="match status" value="1"/>
</dbReference>
<evidence type="ECO:0000313" key="9">
    <source>
        <dbReference type="Proteomes" id="UP001221413"/>
    </source>
</evidence>
<dbReference type="InterPro" id="IPR001623">
    <property type="entry name" value="DnaJ_domain"/>
</dbReference>
<reference evidence="8" key="1">
    <citation type="submission" date="2023-01" db="EMBL/GenBank/DDBJ databases">
        <title>The chitinases involved in constricting ring structure development in the nematode-trapping fungus Drechslerella dactyloides.</title>
        <authorList>
            <person name="Wang R."/>
            <person name="Zhang L."/>
            <person name="Tang P."/>
            <person name="Li S."/>
            <person name="Liang L."/>
        </authorList>
    </citation>
    <scope>NUCLEOTIDE SEQUENCE</scope>
    <source>
        <strain evidence="8">YMF1.00031</strain>
    </source>
</reference>
<dbReference type="InterPro" id="IPR018253">
    <property type="entry name" value="DnaJ_domain_CS"/>
</dbReference>
<evidence type="ECO:0000256" key="2">
    <source>
        <dbReference type="ARBA" id="ARBA00022692"/>
    </source>
</evidence>
<protein>
    <recommendedName>
        <fullName evidence="7">J domain-containing protein</fullName>
    </recommendedName>
</protein>
<keyword evidence="3" id="KW-0256">Endoplasmic reticulum</keyword>
<proteinExistence type="predicted"/>
<keyword evidence="5" id="KW-0472">Membrane</keyword>
<evidence type="ECO:0000256" key="5">
    <source>
        <dbReference type="ARBA" id="ARBA00023136"/>
    </source>
</evidence>
<feature type="compositionally biased region" description="Gly residues" evidence="6">
    <location>
        <begin position="407"/>
        <end position="426"/>
    </location>
</feature>
<keyword evidence="2" id="KW-0812">Transmembrane</keyword>
<keyword evidence="9" id="KW-1185">Reference proteome</keyword>
<feature type="region of interest" description="Disordered" evidence="6">
    <location>
        <begin position="274"/>
        <end position="317"/>
    </location>
</feature>
<feature type="domain" description="J" evidence="7">
    <location>
        <begin position="332"/>
        <end position="396"/>
    </location>
</feature>
<gene>
    <name evidence="8" type="ORF">Dda_8058</name>
</gene>
<evidence type="ECO:0000256" key="6">
    <source>
        <dbReference type="SAM" id="MobiDB-lite"/>
    </source>
</evidence>
<dbReference type="PANTHER" id="PTHR43908">
    <property type="entry name" value="AT29763P-RELATED"/>
    <property type="match status" value="1"/>
</dbReference>